<dbReference type="InterPro" id="IPR011006">
    <property type="entry name" value="CheY-like_superfamily"/>
</dbReference>
<dbReference type="SMART" id="SM00448">
    <property type="entry name" value="REC"/>
    <property type="match status" value="1"/>
</dbReference>
<reference evidence="4" key="1">
    <citation type="journal article" date="2015" name="ISME J.">
        <title>Draft Genome Sequence of Streptomyces incarnatus NRRL8089, which Produces the Nucleoside Antibiotic Sinefungin.</title>
        <authorList>
            <person name="Oshima K."/>
            <person name="Hattori M."/>
            <person name="Shimizu H."/>
            <person name="Fukuda K."/>
            <person name="Nemoto M."/>
            <person name="Inagaki K."/>
            <person name="Tamura T."/>
        </authorList>
    </citation>
    <scope>NUCLEOTIDE SEQUENCE</scope>
    <source>
        <strain evidence="4">FACHB-1375</strain>
    </source>
</reference>
<accession>A0A926VGY2</accession>
<reference evidence="4" key="2">
    <citation type="submission" date="2020-08" db="EMBL/GenBank/DDBJ databases">
        <authorList>
            <person name="Chen M."/>
            <person name="Teng W."/>
            <person name="Zhao L."/>
            <person name="Hu C."/>
            <person name="Zhou Y."/>
            <person name="Han B."/>
            <person name="Song L."/>
            <person name="Shu W."/>
        </authorList>
    </citation>
    <scope>NUCLEOTIDE SEQUENCE</scope>
    <source>
        <strain evidence="4">FACHB-1375</strain>
    </source>
</reference>
<organism evidence="4 5">
    <name type="scientific">Aerosakkonema funiforme FACHB-1375</name>
    <dbReference type="NCBI Taxonomy" id="2949571"/>
    <lineage>
        <taxon>Bacteria</taxon>
        <taxon>Bacillati</taxon>
        <taxon>Cyanobacteriota</taxon>
        <taxon>Cyanophyceae</taxon>
        <taxon>Oscillatoriophycideae</taxon>
        <taxon>Aerosakkonematales</taxon>
        <taxon>Aerosakkonemataceae</taxon>
        <taxon>Aerosakkonema</taxon>
    </lineage>
</organism>
<dbReference type="AlphaFoldDB" id="A0A926VGY2"/>
<dbReference type="Gene3D" id="3.40.50.2300">
    <property type="match status" value="1"/>
</dbReference>
<evidence type="ECO:0000256" key="1">
    <source>
        <dbReference type="ARBA" id="ARBA00022553"/>
    </source>
</evidence>
<dbReference type="RefSeq" id="WP_190467922.1">
    <property type="nucleotide sequence ID" value="NZ_JACJPW010000056.1"/>
</dbReference>
<dbReference type="GO" id="GO:0000160">
    <property type="term" value="P:phosphorelay signal transduction system"/>
    <property type="evidence" value="ECO:0007669"/>
    <property type="project" value="InterPro"/>
</dbReference>
<dbReference type="PROSITE" id="PS50110">
    <property type="entry name" value="RESPONSE_REGULATORY"/>
    <property type="match status" value="1"/>
</dbReference>
<dbReference type="Pfam" id="PF00072">
    <property type="entry name" value="Response_reg"/>
    <property type="match status" value="1"/>
</dbReference>
<evidence type="ECO:0000259" key="3">
    <source>
        <dbReference type="PROSITE" id="PS50110"/>
    </source>
</evidence>
<dbReference type="PANTHER" id="PTHR44591:SF22">
    <property type="entry name" value="CHEY SUBFAMILY"/>
    <property type="match status" value="1"/>
</dbReference>
<evidence type="ECO:0000313" key="4">
    <source>
        <dbReference type="EMBL" id="MBD2183495.1"/>
    </source>
</evidence>
<gene>
    <name evidence="4" type="ORF">H6G03_20940</name>
</gene>
<dbReference type="SUPFAM" id="SSF52172">
    <property type="entry name" value="CheY-like"/>
    <property type="match status" value="1"/>
</dbReference>
<evidence type="ECO:0000256" key="2">
    <source>
        <dbReference type="PROSITE-ProRule" id="PRU00169"/>
    </source>
</evidence>
<dbReference type="Proteomes" id="UP000641646">
    <property type="component" value="Unassembled WGS sequence"/>
</dbReference>
<protein>
    <submittedName>
        <fullName evidence="4">Response regulator</fullName>
    </submittedName>
</protein>
<keyword evidence="1 2" id="KW-0597">Phosphoprotein</keyword>
<name>A0A926VGY2_9CYAN</name>
<feature type="domain" description="Response regulatory" evidence="3">
    <location>
        <begin position="5"/>
        <end position="122"/>
    </location>
</feature>
<sequence length="128" mass="13949">MATKRILVIDDEPDVRAIVQGCLEDIAGWDVITAGSGQEGLVKVVTDKPDAIVLDVMMPGMDGLAFLKELRNQPEGQSIPTVLLTAKVRLDEPEILSKLGIEGVVSKPFDPFMLTEQIAAYLGWDIEE</sequence>
<keyword evidence="5" id="KW-1185">Reference proteome</keyword>
<proteinExistence type="predicted"/>
<dbReference type="InterPro" id="IPR001789">
    <property type="entry name" value="Sig_transdc_resp-reg_receiver"/>
</dbReference>
<dbReference type="PANTHER" id="PTHR44591">
    <property type="entry name" value="STRESS RESPONSE REGULATOR PROTEIN 1"/>
    <property type="match status" value="1"/>
</dbReference>
<comment type="caution">
    <text evidence="4">The sequence shown here is derived from an EMBL/GenBank/DDBJ whole genome shotgun (WGS) entry which is preliminary data.</text>
</comment>
<dbReference type="InterPro" id="IPR050595">
    <property type="entry name" value="Bact_response_regulator"/>
</dbReference>
<feature type="modified residue" description="4-aspartylphosphate" evidence="2">
    <location>
        <position position="55"/>
    </location>
</feature>
<evidence type="ECO:0000313" key="5">
    <source>
        <dbReference type="Proteomes" id="UP000641646"/>
    </source>
</evidence>
<dbReference type="EMBL" id="JACJPW010000056">
    <property type="protein sequence ID" value="MBD2183495.1"/>
    <property type="molecule type" value="Genomic_DNA"/>
</dbReference>
<dbReference type="CDD" id="cd17552">
    <property type="entry name" value="REC_RR468-like"/>
    <property type="match status" value="1"/>
</dbReference>